<evidence type="ECO:0000313" key="2">
    <source>
        <dbReference type="Proteomes" id="UP000249852"/>
    </source>
</evidence>
<comment type="caution">
    <text evidence="1">The sequence shown here is derived from an EMBL/GenBank/DDBJ whole genome shotgun (WGS) entry which is preliminary data.</text>
</comment>
<proteinExistence type="predicted"/>
<dbReference type="Proteomes" id="UP000249852">
    <property type="component" value="Unassembled WGS sequence"/>
</dbReference>
<gene>
    <name evidence="1" type="ORF">BC673_1622</name>
</gene>
<reference evidence="1 2" key="1">
    <citation type="submission" date="2018-06" db="EMBL/GenBank/DDBJ databases">
        <title>Genomic Encyclopedia of Archaeal and Bacterial Type Strains, Phase II (KMG-II): from individual species to whole genera.</title>
        <authorList>
            <person name="Goeker M."/>
        </authorList>
    </citation>
    <scope>NUCLEOTIDE SEQUENCE [LARGE SCALE GENOMIC DNA]</scope>
    <source>
        <strain evidence="1 2">DSM 18710</strain>
    </source>
</reference>
<name>A0ABX9DNW4_9BACT</name>
<protein>
    <submittedName>
        <fullName evidence="1">Uncharacterized protein</fullName>
    </submittedName>
</protein>
<sequence>MVVNAGIVRAVRGALVNIPKFIMQAILTGRKVGMQGSRPIYEMN</sequence>
<keyword evidence="2" id="KW-1185">Reference proteome</keyword>
<organism evidence="1 2">
    <name type="scientific">Prevotella pallens</name>
    <dbReference type="NCBI Taxonomy" id="60133"/>
    <lineage>
        <taxon>Bacteria</taxon>
        <taxon>Pseudomonadati</taxon>
        <taxon>Bacteroidota</taxon>
        <taxon>Bacteroidia</taxon>
        <taxon>Bacteroidales</taxon>
        <taxon>Prevotellaceae</taxon>
        <taxon>Prevotella</taxon>
    </lineage>
</organism>
<dbReference type="EMBL" id="QLTQ01000062">
    <property type="protein sequence ID" value="RAS39881.1"/>
    <property type="molecule type" value="Genomic_DNA"/>
</dbReference>
<accession>A0ABX9DNW4</accession>
<evidence type="ECO:0000313" key="1">
    <source>
        <dbReference type="EMBL" id="RAS39881.1"/>
    </source>
</evidence>